<reference evidence="7" key="1">
    <citation type="submission" date="2021-04" db="EMBL/GenBank/DDBJ databases">
        <authorList>
            <consortium name="Molecular Ecology Group"/>
        </authorList>
    </citation>
    <scope>NUCLEOTIDE SEQUENCE</scope>
</reference>
<feature type="transmembrane region" description="Helical" evidence="5">
    <location>
        <begin position="352"/>
        <end position="377"/>
    </location>
</feature>
<dbReference type="SUPFAM" id="SSF81321">
    <property type="entry name" value="Family A G protein-coupled receptor-like"/>
    <property type="match status" value="1"/>
</dbReference>
<dbReference type="InterPro" id="IPR052954">
    <property type="entry name" value="GPCR-Ligand_Int"/>
</dbReference>
<comment type="subcellular location">
    <subcellularLocation>
        <location evidence="1">Membrane</location>
    </subcellularLocation>
</comment>
<dbReference type="GO" id="GO:0004930">
    <property type="term" value="F:G protein-coupled receptor activity"/>
    <property type="evidence" value="ECO:0007669"/>
    <property type="project" value="InterPro"/>
</dbReference>
<evidence type="ECO:0000313" key="7">
    <source>
        <dbReference type="EMBL" id="CAG5125210.1"/>
    </source>
</evidence>
<name>A0A8S3ZBK4_9EUPU</name>
<dbReference type="Pfam" id="PF00001">
    <property type="entry name" value="7tm_1"/>
    <property type="match status" value="1"/>
</dbReference>
<evidence type="ECO:0000256" key="1">
    <source>
        <dbReference type="ARBA" id="ARBA00004370"/>
    </source>
</evidence>
<keyword evidence="3 5" id="KW-1133">Transmembrane helix</keyword>
<dbReference type="AlphaFoldDB" id="A0A8S3ZBK4"/>
<feature type="transmembrane region" description="Helical" evidence="5">
    <location>
        <begin position="117"/>
        <end position="140"/>
    </location>
</feature>
<feature type="transmembrane region" description="Helical" evidence="5">
    <location>
        <begin position="275"/>
        <end position="296"/>
    </location>
</feature>
<dbReference type="Gene3D" id="1.20.1070.10">
    <property type="entry name" value="Rhodopsin 7-helix transmembrane proteins"/>
    <property type="match status" value="1"/>
</dbReference>
<keyword evidence="8" id="KW-1185">Reference proteome</keyword>
<proteinExistence type="predicted"/>
<dbReference type="EMBL" id="CAJHNH020001988">
    <property type="protein sequence ID" value="CAG5125210.1"/>
    <property type="molecule type" value="Genomic_DNA"/>
</dbReference>
<dbReference type="Proteomes" id="UP000678393">
    <property type="component" value="Unassembled WGS sequence"/>
</dbReference>
<dbReference type="PANTHER" id="PTHR46641">
    <property type="entry name" value="FMRFAMIDE RECEPTOR-RELATED"/>
    <property type="match status" value="1"/>
</dbReference>
<feature type="transmembrane region" description="Helical" evidence="5">
    <location>
        <begin position="79"/>
        <end position="105"/>
    </location>
</feature>
<evidence type="ECO:0000259" key="6">
    <source>
        <dbReference type="PROSITE" id="PS50262"/>
    </source>
</evidence>
<dbReference type="GO" id="GO:0016020">
    <property type="term" value="C:membrane"/>
    <property type="evidence" value="ECO:0007669"/>
    <property type="project" value="UniProtKB-SubCell"/>
</dbReference>
<evidence type="ECO:0000256" key="3">
    <source>
        <dbReference type="ARBA" id="ARBA00022989"/>
    </source>
</evidence>
<feature type="transmembrane region" description="Helical" evidence="5">
    <location>
        <begin position="177"/>
        <end position="201"/>
    </location>
</feature>
<evidence type="ECO:0000313" key="8">
    <source>
        <dbReference type="Proteomes" id="UP000678393"/>
    </source>
</evidence>
<dbReference type="PANTHER" id="PTHR46641:SF2">
    <property type="entry name" value="FMRFAMIDE RECEPTOR"/>
    <property type="match status" value="1"/>
</dbReference>
<evidence type="ECO:0000256" key="4">
    <source>
        <dbReference type="ARBA" id="ARBA00023136"/>
    </source>
</evidence>
<dbReference type="InterPro" id="IPR017452">
    <property type="entry name" value="GPCR_Rhodpsn_7TM"/>
</dbReference>
<sequence>MTTTFSAACPSSSTQACLALKSNYQDPAVLQDGHVSTTSSEPTYNMTPKNLQYNSTTMYTFYDQVLAEARRLYGFITKVNWYTIVVLYPCIGVVGLVANILSAFILIRSGLGKPSNIFLLAIALADSLCLLGAANIAYILMHFPKTFPFGVFLWQYSISESLACYVFGVAFRCLSVYGIYVSAALCMVVTTERLIAVYLPLHFINIVTPFRAWLVCFGCFAIWLPYLIFTGIMWYRFDYRFYNQWNAYGGEMTFKGSEMINVLLDYYVGSIFGKFIPLAVVIAGSVLIAIKVSITLRKRRKMVAASGKPSSSGSRTTTTLLVVCLTFVITKIIVLPSYFYTPTTDIQLLMFWNFYGAVINIAEYVNGFCNFFIYVFLNKKFRVVFLSIFSRKKR</sequence>
<keyword evidence="4 5" id="KW-0472">Membrane</keyword>
<comment type="caution">
    <text evidence="7">The sequence shown here is derived from an EMBL/GenBank/DDBJ whole genome shotgun (WGS) entry which is preliminary data.</text>
</comment>
<accession>A0A8S3ZBK4</accession>
<feature type="transmembrane region" description="Helical" evidence="5">
    <location>
        <begin position="213"/>
        <end position="235"/>
    </location>
</feature>
<feature type="transmembrane region" description="Helical" evidence="5">
    <location>
        <begin position="317"/>
        <end position="340"/>
    </location>
</feature>
<dbReference type="PROSITE" id="PS50262">
    <property type="entry name" value="G_PROTEIN_RECEP_F1_2"/>
    <property type="match status" value="1"/>
</dbReference>
<feature type="transmembrane region" description="Helical" evidence="5">
    <location>
        <begin position="152"/>
        <end position="171"/>
    </location>
</feature>
<gene>
    <name evidence="7" type="ORF">CUNI_LOCUS10768</name>
</gene>
<evidence type="ECO:0000256" key="2">
    <source>
        <dbReference type="ARBA" id="ARBA00022692"/>
    </source>
</evidence>
<organism evidence="7 8">
    <name type="scientific">Candidula unifasciata</name>
    <dbReference type="NCBI Taxonomy" id="100452"/>
    <lineage>
        <taxon>Eukaryota</taxon>
        <taxon>Metazoa</taxon>
        <taxon>Spiralia</taxon>
        <taxon>Lophotrochozoa</taxon>
        <taxon>Mollusca</taxon>
        <taxon>Gastropoda</taxon>
        <taxon>Heterobranchia</taxon>
        <taxon>Euthyneura</taxon>
        <taxon>Panpulmonata</taxon>
        <taxon>Eupulmonata</taxon>
        <taxon>Stylommatophora</taxon>
        <taxon>Helicina</taxon>
        <taxon>Helicoidea</taxon>
        <taxon>Geomitridae</taxon>
        <taxon>Candidula</taxon>
    </lineage>
</organism>
<keyword evidence="2 5" id="KW-0812">Transmembrane</keyword>
<feature type="domain" description="G-protein coupled receptors family 1 profile" evidence="6">
    <location>
        <begin position="98"/>
        <end position="374"/>
    </location>
</feature>
<dbReference type="OrthoDB" id="6156219at2759"/>
<dbReference type="InterPro" id="IPR000276">
    <property type="entry name" value="GPCR_Rhodpsn"/>
</dbReference>
<dbReference type="PRINTS" id="PR00237">
    <property type="entry name" value="GPCRRHODOPSN"/>
</dbReference>
<evidence type="ECO:0000256" key="5">
    <source>
        <dbReference type="SAM" id="Phobius"/>
    </source>
</evidence>
<protein>
    <recommendedName>
        <fullName evidence="6">G-protein coupled receptors family 1 profile domain-containing protein</fullName>
    </recommendedName>
</protein>